<comment type="caution">
    <text evidence="6">The sequence shown here is derived from an EMBL/GenBank/DDBJ whole genome shotgun (WGS) entry which is preliminary data.</text>
</comment>
<organism evidence="6 7">
    <name type="scientific">Asbolus verrucosus</name>
    <name type="common">Desert ironclad beetle</name>
    <dbReference type="NCBI Taxonomy" id="1661398"/>
    <lineage>
        <taxon>Eukaryota</taxon>
        <taxon>Metazoa</taxon>
        <taxon>Ecdysozoa</taxon>
        <taxon>Arthropoda</taxon>
        <taxon>Hexapoda</taxon>
        <taxon>Insecta</taxon>
        <taxon>Pterygota</taxon>
        <taxon>Neoptera</taxon>
        <taxon>Endopterygota</taxon>
        <taxon>Coleoptera</taxon>
        <taxon>Polyphaga</taxon>
        <taxon>Cucujiformia</taxon>
        <taxon>Tenebrionidae</taxon>
        <taxon>Pimeliinae</taxon>
        <taxon>Asbolus</taxon>
    </lineage>
</organism>
<keyword evidence="7" id="KW-1185">Reference proteome</keyword>
<dbReference type="Proteomes" id="UP000292052">
    <property type="component" value="Unassembled WGS sequence"/>
</dbReference>
<accession>A0A482VQ62</accession>
<reference evidence="6 7" key="1">
    <citation type="submission" date="2017-03" db="EMBL/GenBank/DDBJ databases">
        <title>Genome of the blue death feigning beetle - Asbolus verrucosus.</title>
        <authorList>
            <person name="Rider S.D."/>
        </authorList>
    </citation>
    <scope>NUCLEOTIDE SEQUENCE [LARGE SCALE GENOMIC DNA]</scope>
    <source>
        <strain evidence="6">Butters</strain>
        <tissue evidence="6">Head and leg muscle</tissue>
    </source>
</reference>
<dbReference type="Pfam" id="PF00083">
    <property type="entry name" value="Sugar_tr"/>
    <property type="match status" value="1"/>
</dbReference>
<evidence type="ECO:0000256" key="1">
    <source>
        <dbReference type="ARBA" id="ARBA00004370"/>
    </source>
</evidence>
<dbReference type="Gene3D" id="1.20.1250.20">
    <property type="entry name" value="MFS general substrate transporter like domains"/>
    <property type="match status" value="2"/>
</dbReference>
<feature type="transmembrane region" description="Helical" evidence="5">
    <location>
        <begin position="87"/>
        <end position="106"/>
    </location>
</feature>
<gene>
    <name evidence="6" type="ORF">BDFB_003518</name>
</gene>
<proteinExistence type="predicted"/>
<dbReference type="AlphaFoldDB" id="A0A482VQ62"/>
<dbReference type="EMBL" id="QDEB01076045">
    <property type="protein sequence ID" value="RZC34874.1"/>
    <property type="molecule type" value="Genomic_DNA"/>
</dbReference>
<dbReference type="PANTHER" id="PTHR48021:SF47">
    <property type="entry name" value="GH17672P"/>
    <property type="match status" value="1"/>
</dbReference>
<sequence length="279" mass="31585">MVNREKEAEAALQKIRRGPIRKDLEEMKKNVEKSQGIQIKFIDLIKSKAITQGLFIGCGLMFLQQFSGITAIISYMQSIFDASESSLAPEISTIIIGVIQVAITLVTSQLVDRLGRRILLLTSLTGMLLSHTLMAFVLTVIFPNVTQIIGMACSFWLFAGFCMFGIVFVWRMVPETKGKSLRNIQNILEGNNEEEPKDSLIILTSCQIRALAIHIYITKLTNAKMTPQQIKELIEEFYEDPKNSDSGLTLMELIDKLKETDINEEWQEIMESVQNLYLN</sequence>
<evidence type="ECO:0000256" key="4">
    <source>
        <dbReference type="ARBA" id="ARBA00023136"/>
    </source>
</evidence>
<feature type="transmembrane region" description="Helical" evidence="5">
    <location>
        <begin position="54"/>
        <end position="75"/>
    </location>
</feature>
<keyword evidence="2 5" id="KW-0812">Transmembrane</keyword>
<dbReference type="STRING" id="1661398.A0A482VQ62"/>
<dbReference type="PANTHER" id="PTHR48021">
    <property type="match status" value="1"/>
</dbReference>
<dbReference type="SUPFAM" id="SSF103473">
    <property type="entry name" value="MFS general substrate transporter"/>
    <property type="match status" value="1"/>
</dbReference>
<feature type="transmembrane region" description="Helical" evidence="5">
    <location>
        <begin position="148"/>
        <end position="170"/>
    </location>
</feature>
<dbReference type="OrthoDB" id="8120565at2759"/>
<dbReference type="InterPro" id="IPR036259">
    <property type="entry name" value="MFS_trans_sf"/>
</dbReference>
<feature type="transmembrane region" description="Helical" evidence="5">
    <location>
        <begin position="118"/>
        <end position="142"/>
    </location>
</feature>
<evidence type="ECO:0000256" key="3">
    <source>
        <dbReference type="ARBA" id="ARBA00022989"/>
    </source>
</evidence>
<dbReference type="GO" id="GO:0016020">
    <property type="term" value="C:membrane"/>
    <property type="evidence" value="ECO:0007669"/>
    <property type="project" value="UniProtKB-SubCell"/>
</dbReference>
<evidence type="ECO:0000313" key="6">
    <source>
        <dbReference type="EMBL" id="RZC34874.1"/>
    </source>
</evidence>
<name>A0A482VQ62_ASBVE</name>
<protein>
    <submittedName>
        <fullName evidence="6">Sugar tr and/or MFS 1 domain containing protein</fullName>
    </submittedName>
</protein>
<evidence type="ECO:0000256" key="2">
    <source>
        <dbReference type="ARBA" id="ARBA00022692"/>
    </source>
</evidence>
<evidence type="ECO:0000313" key="7">
    <source>
        <dbReference type="Proteomes" id="UP000292052"/>
    </source>
</evidence>
<dbReference type="InterPro" id="IPR005828">
    <property type="entry name" value="MFS_sugar_transport-like"/>
</dbReference>
<comment type="subcellular location">
    <subcellularLocation>
        <location evidence="1">Membrane</location>
    </subcellularLocation>
</comment>
<evidence type="ECO:0000256" key="5">
    <source>
        <dbReference type="SAM" id="Phobius"/>
    </source>
</evidence>
<keyword evidence="4 5" id="KW-0472">Membrane</keyword>
<dbReference type="GO" id="GO:0022857">
    <property type="term" value="F:transmembrane transporter activity"/>
    <property type="evidence" value="ECO:0007669"/>
    <property type="project" value="InterPro"/>
</dbReference>
<dbReference type="InterPro" id="IPR050549">
    <property type="entry name" value="MFS_Trehalose_Transporter"/>
</dbReference>
<keyword evidence="3 5" id="KW-1133">Transmembrane helix</keyword>